<dbReference type="GO" id="GO:0006635">
    <property type="term" value="P:fatty acid beta-oxidation"/>
    <property type="evidence" value="ECO:0007669"/>
    <property type="project" value="TreeGrafter"/>
</dbReference>
<evidence type="ECO:0000256" key="4">
    <source>
        <dbReference type="SAM" id="MobiDB-lite"/>
    </source>
</evidence>
<evidence type="ECO:0000256" key="2">
    <source>
        <dbReference type="ARBA" id="ARBA00023239"/>
    </source>
</evidence>
<dbReference type="PANTHER" id="PTHR11941:SF158">
    <property type="entry name" value="ENOYL-COA HYDRATASE (AFU_ORTHOLOGUE AFUA_2G10650)"/>
    <property type="match status" value="1"/>
</dbReference>
<evidence type="ECO:0000313" key="5">
    <source>
        <dbReference type="EMBL" id="KAK0520663.1"/>
    </source>
</evidence>
<feature type="region of interest" description="Disordered" evidence="4">
    <location>
        <begin position="345"/>
        <end position="372"/>
    </location>
</feature>
<dbReference type="PANTHER" id="PTHR11941">
    <property type="entry name" value="ENOYL-COA HYDRATASE-RELATED"/>
    <property type="match status" value="1"/>
</dbReference>
<dbReference type="AlphaFoldDB" id="A0AAN6G543"/>
<dbReference type="InterPro" id="IPR018376">
    <property type="entry name" value="Enoyl-CoA_hyd/isom_CS"/>
</dbReference>
<sequence length="372" mass="39685">MSAPQGRIHLPRVGDHLELALVGEHIFQLVLNRPAQLNSMTDALEADLRLALAFFDSHPSLRVAVIAGRGKAFCAGQDLKDWLQNHAEAASQQPASYNGVPLEPMASVAQKIDKLKSGGFGALSCRRSVKPIIAAVDGICMGGGMEIVLNCDLVVASTRSVFALPEAARGVIASQGGIARLARICGHQRAAEMLLLCEPIPAEQAFASFHFINRLLPLAPAPSTKPTSSTSNTTTWEEGEVAILRLAHDLARKIAAHSPDAVQLTKAALLAARGSTPTQQQAQGGAAPNDVENDGCGEALSSRMDDFREGDVDLLAVQLYRSRRSRALFAGENIQEGLRAFKEKRQPAWRDVPLDTTSTPPGWPSSKGASKL</sequence>
<dbReference type="GO" id="GO:0016829">
    <property type="term" value="F:lyase activity"/>
    <property type="evidence" value="ECO:0007669"/>
    <property type="project" value="UniProtKB-KW"/>
</dbReference>
<evidence type="ECO:0000313" key="6">
    <source>
        <dbReference type="Proteomes" id="UP001176521"/>
    </source>
</evidence>
<organism evidence="5 6">
    <name type="scientific">Tilletia horrida</name>
    <dbReference type="NCBI Taxonomy" id="155126"/>
    <lineage>
        <taxon>Eukaryota</taxon>
        <taxon>Fungi</taxon>
        <taxon>Dikarya</taxon>
        <taxon>Basidiomycota</taxon>
        <taxon>Ustilaginomycotina</taxon>
        <taxon>Exobasidiomycetes</taxon>
        <taxon>Tilletiales</taxon>
        <taxon>Tilletiaceae</taxon>
        <taxon>Tilletia</taxon>
    </lineage>
</organism>
<dbReference type="InterPro" id="IPR029045">
    <property type="entry name" value="ClpP/crotonase-like_dom_sf"/>
</dbReference>
<keyword evidence="6" id="KW-1185">Reference proteome</keyword>
<proteinExistence type="inferred from homology"/>
<gene>
    <name evidence="5" type="ORF">OC842_007025</name>
</gene>
<dbReference type="Gene3D" id="1.10.12.10">
    <property type="entry name" value="Lyase 2-enoyl-coa Hydratase, Chain A, domain 2"/>
    <property type="match status" value="1"/>
</dbReference>
<dbReference type="GO" id="GO:0005739">
    <property type="term" value="C:mitochondrion"/>
    <property type="evidence" value="ECO:0007669"/>
    <property type="project" value="TreeGrafter"/>
</dbReference>
<dbReference type="Pfam" id="PF00378">
    <property type="entry name" value="ECH_1"/>
    <property type="match status" value="1"/>
</dbReference>
<name>A0AAN6G543_9BASI</name>
<evidence type="ECO:0000256" key="3">
    <source>
        <dbReference type="RuleBase" id="RU003707"/>
    </source>
</evidence>
<dbReference type="CDD" id="cd06558">
    <property type="entry name" value="crotonase-like"/>
    <property type="match status" value="1"/>
</dbReference>
<keyword evidence="2" id="KW-0456">Lyase</keyword>
<dbReference type="SUPFAM" id="SSF52096">
    <property type="entry name" value="ClpP/crotonase"/>
    <property type="match status" value="1"/>
</dbReference>
<dbReference type="PROSITE" id="PS00166">
    <property type="entry name" value="ENOYL_COA_HYDRATASE"/>
    <property type="match status" value="1"/>
</dbReference>
<accession>A0AAN6G543</accession>
<evidence type="ECO:0008006" key="7">
    <source>
        <dbReference type="Google" id="ProtNLM"/>
    </source>
</evidence>
<dbReference type="InterPro" id="IPR001753">
    <property type="entry name" value="Enoyl-CoA_hydra/iso"/>
</dbReference>
<protein>
    <recommendedName>
        <fullName evidence="7">3-hydroxyisobutyryl-CoA hydrolase</fullName>
    </recommendedName>
</protein>
<dbReference type="Proteomes" id="UP001176521">
    <property type="component" value="Unassembled WGS sequence"/>
</dbReference>
<comment type="similarity">
    <text evidence="1 3">Belongs to the enoyl-CoA hydratase/isomerase family.</text>
</comment>
<comment type="caution">
    <text evidence="5">The sequence shown here is derived from an EMBL/GenBank/DDBJ whole genome shotgun (WGS) entry which is preliminary data.</text>
</comment>
<dbReference type="InterPro" id="IPR014748">
    <property type="entry name" value="Enoyl-CoA_hydra_C"/>
</dbReference>
<reference evidence="5" key="1">
    <citation type="journal article" date="2023" name="PhytoFront">
        <title>Draft Genome Resources of Seven Strains of Tilletia horrida, Causal Agent of Kernel Smut of Rice.</title>
        <authorList>
            <person name="Khanal S."/>
            <person name="Antony Babu S."/>
            <person name="Zhou X.G."/>
        </authorList>
    </citation>
    <scope>NUCLEOTIDE SEQUENCE</scope>
    <source>
        <strain evidence="5">TX3</strain>
    </source>
</reference>
<evidence type="ECO:0000256" key="1">
    <source>
        <dbReference type="ARBA" id="ARBA00005254"/>
    </source>
</evidence>
<feature type="region of interest" description="Disordered" evidence="4">
    <location>
        <begin position="274"/>
        <end position="299"/>
    </location>
</feature>
<dbReference type="Gene3D" id="3.90.226.10">
    <property type="entry name" value="2-enoyl-CoA Hydratase, Chain A, domain 1"/>
    <property type="match status" value="1"/>
</dbReference>
<dbReference type="EMBL" id="JAPDMQ010000765">
    <property type="protein sequence ID" value="KAK0520663.1"/>
    <property type="molecule type" value="Genomic_DNA"/>
</dbReference>